<keyword evidence="4 6" id="KW-0813">Transport</keyword>
<dbReference type="STRING" id="670307.HYPDE_31208"/>
<proteinExistence type="inferred from homology"/>
<dbReference type="InterPro" id="IPR001279">
    <property type="entry name" value="Metallo-B-lactamas"/>
</dbReference>
<dbReference type="UniPathway" id="UPA00539"/>
<dbReference type="PANTHER" id="PTHR42663:SF7">
    <property type="entry name" value="COENZYME PQQ SYNTHESIS PROTEIN B"/>
    <property type="match status" value="1"/>
</dbReference>
<evidence type="ECO:0000256" key="2">
    <source>
        <dbReference type="ARBA" id="ARBA00008481"/>
    </source>
</evidence>
<evidence type="ECO:0000259" key="7">
    <source>
        <dbReference type="Pfam" id="PF12706"/>
    </source>
</evidence>
<keyword evidence="5 6" id="KW-0884">PQQ biosynthesis</keyword>
<reference evidence="8 9" key="1">
    <citation type="journal article" date="2013" name="Genome Announc.">
        <title>Genome sequences for three denitrifying bacterial strains isolated from a uranium- and nitrate-contaminated subsurface environment.</title>
        <authorList>
            <person name="Venkatramanan R."/>
            <person name="Prakash O."/>
            <person name="Woyke T."/>
            <person name="Chain P."/>
            <person name="Goodwin L.A."/>
            <person name="Watson D."/>
            <person name="Brooks S."/>
            <person name="Kostka J.E."/>
            <person name="Green S.J."/>
        </authorList>
    </citation>
    <scope>NUCLEOTIDE SEQUENCE [LARGE SCALE GENOMIC DNA]</scope>
    <source>
        <strain evidence="8 9">1NES1</strain>
    </source>
</reference>
<comment type="similarity">
    <text evidence="2 6">Belongs to the PqqB family.</text>
</comment>
<sequence>MRRRFGETAGAVTSVSMIIKVLGSAAGGGFPQWNCNGAQSAKVRAGATGYKARLQSSLAVSSDGENWALLNASPDIRQQINETPELHPVKSGLKRNSPIKAVVVTNADVDHIIGLIGLREGQSFSIYGSDLVLATLKANSVFNVCNPEIVPRIELPFDKPTELQGAGVDLGLTVEAFPVSGKVALFLEKGGAESNFGSRDGDTIGLKVTDTKTGKAFFYIPGCAEVDAPLADRIRNADLVFFDGTLYVDDEMIAQGLLNKTGKRMGHISVSGQDGSVAAFSHLNVRRRIYVHINNSNPILDENSEARKAVEAAGWEVGFDGMEVRV</sequence>
<dbReference type="AlphaFoldDB" id="N0BBL6"/>
<comment type="function">
    <text evidence="6">May be involved in the transport of PQQ or its precursor to the periplasm.</text>
</comment>
<evidence type="ECO:0000256" key="4">
    <source>
        <dbReference type="ARBA" id="ARBA00022448"/>
    </source>
</evidence>
<dbReference type="CDD" id="cd16274">
    <property type="entry name" value="PQQB-like_MBL-fold"/>
    <property type="match status" value="1"/>
</dbReference>
<feature type="domain" description="Metallo-beta-lactamase" evidence="7">
    <location>
        <begin position="66"/>
        <end position="293"/>
    </location>
</feature>
<evidence type="ECO:0000313" key="9">
    <source>
        <dbReference type="Proteomes" id="UP000005952"/>
    </source>
</evidence>
<dbReference type="InterPro" id="IPR036866">
    <property type="entry name" value="RibonucZ/Hydroxyglut_hydro"/>
</dbReference>
<dbReference type="EMBL" id="CP005587">
    <property type="protein sequence ID" value="AGK57916.1"/>
    <property type="molecule type" value="Genomic_DNA"/>
</dbReference>
<name>N0BBL6_9HYPH</name>
<evidence type="ECO:0000256" key="5">
    <source>
        <dbReference type="ARBA" id="ARBA00022905"/>
    </source>
</evidence>
<dbReference type="HOGENOM" id="CLU_061120_0_0_5"/>
<organism evidence="8 9">
    <name type="scientific">Hyphomicrobium denitrificans 1NES1</name>
    <dbReference type="NCBI Taxonomy" id="670307"/>
    <lineage>
        <taxon>Bacteria</taxon>
        <taxon>Pseudomonadati</taxon>
        <taxon>Pseudomonadota</taxon>
        <taxon>Alphaproteobacteria</taxon>
        <taxon>Hyphomicrobiales</taxon>
        <taxon>Hyphomicrobiaceae</taxon>
        <taxon>Hyphomicrobium</taxon>
    </lineage>
</organism>
<dbReference type="HAMAP" id="MF_00653">
    <property type="entry name" value="PQQ_syn_PqqB"/>
    <property type="match status" value="1"/>
</dbReference>
<accession>N0BBL6</accession>
<dbReference type="eggNOG" id="COG1235">
    <property type="taxonomic scope" value="Bacteria"/>
</dbReference>
<dbReference type="Pfam" id="PF12706">
    <property type="entry name" value="Lactamase_B_2"/>
    <property type="match status" value="1"/>
</dbReference>
<evidence type="ECO:0000256" key="3">
    <source>
        <dbReference type="ARBA" id="ARBA00015084"/>
    </source>
</evidence>
<comment type="pathway">
    <text evidence="1 6">Cofactor biosynthesis; pyrroloquinoline quinone biosynthesis.</text>
</comment>
<dbReference type="NCBIfam" id="TIGR02108">
    <property type="entry name" value="PQQ_syn_pqqB"/>
    <property type="match status" value="1"/>
</dbReference>
<evidence type="ECO:0000256" key="6">
    <source>
        <dbReference type="HAMAP-Rule" id="MF_00653"/>
    </source>
</evidence>
<dbReference type="InterPro" id="IPR011842">
    <property type="entry name" value="PQQ_synth_PqqB"/>
</dbReference>
<gene>
    <name evidence="6" type="primary">pqqB</name>
    <name evidence="8" type="ORF">HYPDE_31208</name>
</gene>
<evidence type="ECO:0000256" key="1">
    <source>
        <dbReference type="ARBA" id="ARBA00004886"/>
    </source>
</evidence>
<dbReference type="SUPFAM" id="SSF56281">
    <property type="entry name" value="Metallo-hydrolase/oxidoreductase"/>
    <property type="match status" value="1"/>
</dbReference>
<dbReference type="KEGG" id="hdt:HYPDE_31208"/>
<dbReference type="GO" id="GO:0018189">
    <property type="term" value="P:pyrroloquinoline quinone biosynthetic process"/>
    <property type="evidence" value="ECO:0007669"/>
    <property type="project" value="UniProtKB-UniRule"/>
</dbReference>
<dbReference type="PANTHER" id="PTHR42663">
    <property type="entry name" value="HYDROLASE C777.06C-RELATED-RELATED"/>
    <property type="match status" value="1"/>
</dbReference>
<dbReference type="Gene3D" id="3.60.15.10">
    <property type="entry name" value="Ribonuclease Z/Hydroxyacylglutathione hydrolase-like"/>
    <property type="match status" value="1"/>
</dbReference>
<evidence type="ECO:0000313" key="8">
    <source>
        <dbReference type="EMBL" id="AGK57916.1"/>
    </source>
</evidence>
<dbReference type="Proteomes" id="UP000005952">
    <property type="component" value="Chromosome"/>
</dbReference>
<protein>
    <recommendedName>
        <fullName evidence="3 6">Coenzyme PQQ synthesis protein B</fullName>
    </recommendedName>
    <alternativeName>
        <fullName evidence="6">Pyrroloquinoline quinone biosynthesis protein B</fullName>
    </alternativeName>
</protein>
<keyword evidence="9" id="KW-1185">Reference proteome</keyword>